<dbReference type="RefSeq" id="WP_337999779.1">
    <property type="nucleotide sequence ID" value="NZ_CP082213.1"/>
</dbReference>
<accession>A0ABY7YG92</accession>
<reference evidence="2 3" key="1">
    <citation type="submission" date="2021-08" db="EMBL/GenBank/DDBJ databases">
        <title>Genome sequences of Xanthomonas cucurbitae isolates from 5 Midwestern US states.</title>
        <authorList>
            <person name="Hind S.R."/>
        </authorList>
    </citation>
    <scope>NUCLEOTIDE SEQUENCE [LARGE SCALE GENOMIC DNA]</scope>
    <source>
        <strain evidence="2 3">OH_261</strain>
    </source>
</reference>
<evidence type="ECO:0000313" key="2">
    <source>
        <dbReference type="EMBL" id="WDM72854.1"/>
    </source>
</evidence>
<proteinExistence type="predicted"/>
<dbReference type="Pfam" id="PF13438">
    <property type="entry name" value="DUF4113"/>
    <property type="match status" value="1"/>
</dbReference>
<dbReference type="Proteomes" id="UP001214201">
    <property type="component" value="Chromosome"/>
</dbReference>
<sequence>MSLDLTAGPAAQGDLFAGVDPRSKSLMDMLDKDTKKFGCGTAGFASSVLKTKPVWAMNQKSLSPASTSGSDQLLRVTQLENRSACSGKISIMKKVCRKRSKMAGSRIFASTCA</sequence>
<evidence type="ECO:0000313" key="3">
    <source>
        <dbReference type="Proteomes" id="UP001214201"/>
    </source>
</evidence>
<dbReference type="InterPro" id="IPR025188">
    <property type="entry name" value="DUF4113"/>
</dbReference>
<gene>
    <name evidence="2" type="ORF">K6978_06900</name>
</gene>
<dbReference type="EMBL" id="CP082214">
    <property type="protein sequence ID" value="WDM72854.1"/>
    <property type="molecule type" value="Genomic_DNA"/>
</dbReference>
<organism evidence="2 3">
    <name type="scientific">Xanthomonas cucurbitae</name>
    <dbReference type="NCBI Taxonomy" id="56453"/>
    <lineage>
        <taxon>Bacteria</taxon>
        <taxon>Pseudomonadati</taxon>
        <taxon>Pseudomonadota</taxon>
        <taxon>Gammaproteobacteria</taxon>
        <taxon>Lysobacterales</taxon>
        <taxon>Lysobacteraceae</taxon>
        <taxon>Xanthomonas</taxon>
    </lineage>
</organism>
<name>A0ABY7YG92_9XANT</name>
<feature type="domain" description="DUF4113" evidence="1">
    <location>
        <begin position="25"/>
        <end position="76"/>
    </location>
</feature>
<keyword evidence="3" id="KW-1185">Reference proteome</keyword>
<evidence type="ECO:0000259" key="1">
    <source>
        <dbReference type="Pfam" id="PF13438"/>
    </source>
</evidence>
<protein>
    <submittedName>
        <fullName evidence="2">DUF4113 domain-containing protein</fullName>
    </submittedName>
</protein>